<dbReference type="SUPFAM" id="SSF56801">
    <property type="entry name" value="Acetyl-CoA synthetase-like"/>
    <property type="match status" value="1"/>
</dbReference>
<comment type="caution">
    <text evidence="5">The sequence shown here is derived from an EMBL/GenBank/DDBJ whole genome shotgun (WGS) entry which is preliminary data.</text>
</comment>
<dbReference type="RefSeq" id="WP_337714113.1">
    <property type="nucleotide sequence ID" value="NZ_JBBEGL010000003.1"/>
</dbReference>
<dbReference type="Pfam" id="PF00501">
    <property type="entry name" value="AMP-binding"/>
    <property type="match status" value="1"/>
</dbReference>
<evidence type="ECO:0000256" key="1">
    <source>
        <dbReference type="ARBA" id="ARBA00006432"/>
    </source>
</evidence>
<name>A0ABU8N5J1_9PSEU</name>
<reference evidence="5 6" key="1">
    <citation type="submission" date="2024-03" db="EMBL/GenBank/DDBJ databases">
        <title>Actinomycetospora sp. OC33-EN06, a novel actinomycete isolated from wild orchid (Aerides multiflora).</title>
        <authorList>
            <person name="Suriyachadkun C."/>
        </authorList>
    </citation>
    <scope>NUCLEOTIDE SEQUENCE [LARGE SCALE GENOMIC DNA]</scope>
    <source>
        <strain evidence="5 6">OC33-EN06</strain>
    </source>
</reference>
<gene>
    <name evidence="5" type="ORF">WCD41_14500</name>
</gene>
<dbReference type="Proteomes" id="UP001370100">
    <property type="component" value="Unassembled WGS sequence"/>
</dbReference>
<dbReference type="InterPro" id="IPR025110">
    <property type="entry name" value="AMP-bd_C"/>
</dbReference>
<feature type="domain" description="AMP-dependent synthetase/ligase" evidence="3">
    <location>
        <begin position="12"/>
        <end position="355"/>
    </location>
</feature>
<dbReference type="InterPro" id="IPR045851">
    <property type="entry name" value="AMP-bd_C_sf"/>
</dbReference>
<dbReference type="PANTHER" id="PTHR43201">
    <property type="entry name" value="ACYL-COA SYNTHETASE"/>
    <property type="match status" value="1"/>
</dbReference>
<evidence type="ECO:0000313" key="5">
    <source>
        <dbReference type="EMBL" id="MEJ2887666.1"/>
    </source>
</evidence>
<evidence type="ECO:0000259" key="4">
    <source>
        <dbReference type="Pfam" id="PF13193"/>
    </source>
</evidence>
<comment type="similarity">
    <text evidence="1">Belongs to the ATP-dependent AMP-binding enzyme family.</text>
</comment>
<dbReference type="InterPro" id="IPR042099">
    <property type="entry name" value="ANL_N_sf"/>
</dbReference>
<dbReference type="EMBL" id="JBBEGL010000003">
    <property type="protein sequence ID" value="MEJ2887666.1"/>
    <property type="molecule type" value="Genomic_DNA"/>
</dbReference>
<organism evidence="5 6">
    <name type="scientific">Actinomycetospora aeridis</name>
    <dbReference type="NCBI Taxonomy" id="3129231"/>
    <lineage>
        <taxon>Bacteria</taxon>
        <taxon>Bacillati</taxon>
        <taxon>Actinomycetota</taxon>
        <taxon>Actinomycetes</taxon>
        <taxon>Pseudonocardiales</taxon>
        <taxon>Pseudonocardiaceae</taxon>
        <taxon>Actinomycetospora</taxon>
    </lineage>
</organism>
<dbReference type="PANTHER" id="PTHR43201:SF5">
    <property type="entry name" value="MEDIUM-CHAIN ACYL-COA LIGASE ACSF2, MITOCHONDRIAL"/>
    <property type="match status" value="1"/>
</dbReference>
<dbReference type="Gene3D" id="3.30.300.30">
    <property type="match status" value="1"/>
</dbReference>
<keyword evidence="6" id="KW-1185">Reference proteome</keyword>
<protein>
    <submittedName>
        <fullName evidence="5">AMP-binding protein</fullName>
    </submittedName>
</protein>
<evidence type="ECO:0000259" key="3">
    <source>
        <dbReference type="Pfam" id="PF00501"/>
    </source>
</evidence>
<dbReference type="Pfam" id="PF13193">
    <property type="entry name" value="AMP-binding_C"/>
    <property type="match status" value="1"/>
</dbReference>
<accession>A0ABU8N5J1</accession>
<evidence type="ECO:0000256" key="2">
    <source>
        <dbReference type="ARBA" id="ARBA00022598"/>
    </source>
</evidence>
<evidence type="ECO:0000313" key="6">
    <source>
        <dbReference type="Proteomes" id="UP001370100"/>
    </source>
</evidence>
<keyword evidence="2" id="KW-0436">Ligase</keyword>
<dbReference type="InterPro" id="IPR020845">
    <property type="entry name" value="AMP-binding_CS"/>
</dbReference>
<proteinExistence type="inferred from homology"/>
<feature type="domain" description="AMP-binding enzyme C-terminal" evidence="4">
    <location>
        <begin position="406"/>
        <end position="481"/>
    </location>
</feature>
<sequence>MSTSVYDLLAAIAADRPDAPFLVFAGDTGTETVSYAEQVRRADATAGLLGGLGGLGVEPGARVHLMTPNRPEFLDVWFACARLGAVVVPVNPLSTTDEVAHQLADSHAVLSVVDGELRATVAAAGGRVLTLDELVARRAGRTPPPVAVDPELAAIMFTSGTTSVPKGVQVTPANYRRVGRLVADHLGVTAADRWLVTLPLFHGNAQYYCLMSALVAGASLAVAPRFSATAWPAQARELRPTLASLFAAPIRMVLARSTPAPDDADNALRLVLFAQNLAAAQAQEFETRFGAPLLQLYGMTETVVPPFINPLDDRRRWDSIGLPLPGVEVRVVGEDGEPGELQVRGRPGVDVTPGYDGRPEATAALFDDGWLRTGDQVRRDESGRAYFVDRAKDMMKRAGENVAASEVEQVLAAHPAVLEGAVHGVPDPVYDEAIVAHVVLRPGAHADPDELVAWCAERLSRFKVPQRVVLRDELPRSTIGKILKNALRDEVLGASR</sequence>
<dbReference type="InterPro" id="IPR000873">
    <property type="entry name" value="AMP-dep_synth/lig_dom"/>
</dbReference>
<dbReference type="Gene3D" id="3.40.50.12780">
    <property type="entry name" value="N-terminal domain of ligase-like"/>
    <property type="match status" value="1"/>
</dbReference>
<dbReference type="PROSITE" id="PS00455">
    <property type="entry name" value="AMP_BINDING"/>
    <property type="match status" value="1"/>
</dbReference>